<protein>
    <submittedName>
        <fullName evidence="2">Uncharacterized protein</fullName>
    </submittedName>
</protein>
<feature type="region of interest" description="Disordered" evidence="1">
    <location>
        <begin position="265"/>
        <end position="285"/>
    </location>
</feature>
<dbReference type="SUPFAM" id="SSF54695">
    <property type="entry name" value="POZ domain"/>
    <property type="match status" value="1"/>
</dbReference>
<feature type="region of interest" description="Disordered" evidence="1">
    <location>
        <begin position="42"/>
        <end position="73"/>
    </location>
</feature>
<reference evidence="2" key="1">
    <citation type="journal article" date="2020" name="bioRxiv">
        <title>Comparative genomics of Chlamydomonas.</title>
        <authorList>
            <person name="Craig R.J."/>
            <person name="Hasan A.R."/>
            <person name="Ness R.W."/>
            <person name="Keightley P.D."/>
        </authorList>
    </citation>
    <scope>NUCLEOTIDE SEQUENCE</scope>
    <source>
        <strain evidence="2">CCAP 11/70</strain>
    </source>
</reference>
<dbReference type="PANTHER" id="PTHR24410">
    <property type="entry name" value="HL07962P-RELATED"/>
    <property type="match status" value="1"/>
</dbReference>
<dbReference type="EMBL" id="JAEHOE010000132">
    <property type="protein sequence ID" value="KAG2485281.1"/>
    <property type="molecule type" value="Genomic_DNA"/>
</dbReference>
<dbReference type="InterPro" id="IPR011333">
    <property type="entry name" value="SKP1/BTB/POZ_sf"/>
</dbReference>
<feature type="compositionally biased region" description="Pro residues" evidence="1">
    <location>
        <begin position="58"/>
        <end position="67"/>
    </location>
</feature>
<dbReference type="Gene3D" id="3.30.710.10">
    <property type="entry name" value="Potassium Channel Kv1.1, Chain A"/>
    <property type="match status" value="1"/>
</dbReference>
<dbReference type="Proteomes" id="UP000612055">
    <property type="component" value="Unassembled WGS sequence"/>
</dbReference>
<dbReference type="AlphaFoldDB" id="A0A835XK21"/>
<accession>A0A835XK21</accession>
<evidence type="ECO:0000256" key="1">
    <source>
        <dbReference type="SAM" id="MobiDB-lite"/>
    </source>
</evidence>
<dbReference type="InterPro" id="IPR051481">
    <property type="entry name" value="BTB-POZ/Galectin-3-binding"/>
</dbReference>
<evidence type="ECO:0000313" key="2">
    <source>
        <dbReference type="EMBL" id="KAG2485281.1"/>
    </source>
</evidence>
<sequence>MALHSCALRHSMGPCPRPRAVTGRAAVPLRLRPARAAPLQLGAAAEAPSRTAPDRSPKTPPPPPPGSIPLRCKGGESVHALPSVLGCASPVLRTQLSASPSEVQLEGDDAETWATALRLLDPKTHPQAAVLSWSNLEPVLRLADKYDSAVLRVLCVTYMTCNQADLSLNEQLPSPKNPLIAVTLLEQCCGQPELEPYTQTINKVLQKALETPEDTNSRRALLSKLKALLMSPLYMKLVSPSVQARVMATLVSVMEVVMAAPPTCRSCGRQHTGTTNGGQWQPLRPLQPRRRGAEASLLASASPVLRDSLALPLLASGELRLEQDDAATWGTALRLLDPRTHAEAAELSWANLEPVLRLADKYDSAVLRAMCATYVICSQADLSLNEPLPSPKNPLIAASLLERFCAQPELRPYTKRIGGVLARALAPPKDILAARALLAKLKGLLTSPSYVRLVSPSVQARVMAVLVSIMEGCLRLTAGVPAAGPGCPCRRCAK</sequence>
<gene>
    <name evidence="2" type="ORF">HYH03_015956</name>
</gene>
<keyword evidence="3" id="KW-1185">Reference proteome</keyword>
<organism evidence="2 3">
    <name type="scientific">Edaphochlamys debaryana</name>
    <dbReference type="NCBI Taxonomy" id="47281"/>
    <lineage>
        <taxon>Eukaryota</taxon>
        <taxon>Viridiplantae</taxon>
        <taxon>Chlorophyta</taxon>
        <taxon>core chlorophytes</taxon>
        <taxon>Chlorophyceae</taxon>
        <taxon>CS clade</taxon>
        <taxon>Chlamydomonadales</taxon>
        <taxon>Chlamydomonadales incertae sedis</taxon>
        <taxon>Edaphochlamys</taxon>
    </lineage>
</organism>
<proteinExistence type="predicted"/>
<evidence type="ECO:0000313" key="3">
    <source>
        <dbReference type="Proteomes" id="UP000612055"/>
    </source>
</evidence>
<comment type="caution">
    <text evidence="2">The sequence shown here is derived from an EMBL/GenBank/DDBJ whole genome shotgun (WGS) entry which is preliminary data.</text>
</comment>
<name>A0A835XK21_9CHLO</name>
<dbReference type="PANTHER" id="PTHR24410:SF23">
    <property type="entry name" value="BTB DOMAIN-CONTAINING PROTEIN-RELATED"/>
    <property type="match status" value="1"/>
</dbReference>